<keyword evidence="2" id="KW-0472">Membrane</keyword>
<accession>A0A8G2DW33</accession>
<dbReference type="PANTHER" id="PTHR34219">
    <property type="entry name" value="IRON-REGULATED INNER MEMBRANE PROTEIN-RELATED"/>
    <property type="match status" value="1"/>
</dbReference>
<dbReference type="AlphaFoldDB" id="A0A8G2DW33"/>
<evidence type="ECO:0000256" key="1">
    <source>
        <dbReference type="SAM" id="MobiDB-lite"/>
    </source>
</evidence>
<keyword evidence="2" id="KW-0812">Transmembrane</keyword>
<dbReference type="InterPro" id="IPR005625">
    <property type="entry name" value="PepSY-ass_TM"/>
</dbReference>
<evidence type="ECO:0000256" key="2">
    <source>
        <dbReference type="SAM" id="Phobius"/>
    </source>
</evidence>
<comment type="caution">
    <text evidence="3">The sequence shown here is derived from an EMBL/GenBank/DDBJ whole genome shotgun (WGS) entry which is preliminary data.</text>
</comment>
<name>A0A8G2DW33_9SPHN</name>
<dbReference type="Pfam" id="PF03929">
    <property type="entry name" value="PepSY_TM"/>
    <property type="match status" value="1"/>
</dbReference>
<dbReference type="OrthoDB" id="9760788at2"/>
<protein>
    <submittedName>
        <fullName evidence="3">PepSY domain-containing protein</fullName>
    </submittedName>
</protein>
<feature type="transmembrane region" description="Helical" evidence="2">
    <location>
        <begin position="12"/>
        <end position="33"/>
    </location>
</feature>
<evidence type="ECO:0000313" key="4">
    <source>
        <dbReference type="Proteomes" id="UP000291572"/>
    </source>
</evidence>
<keyword evidence="2" id="KW-1133">Transmembrane helix</keyword>
<dbReference type="Proteomes" id="UP000291572">
    <property type="component" value="Unassembled WGS sequence"/>
</dbReference>
<reference evidence="3 4" key="1">
    <citation type="submission" date="2019-02" db="EMBL/GenBank/DDBJ databases">
        <authorList>
            <person name="Feng G."/>
        </authorList>
    </citation>
    <scope>NUCLEOTIDE SEQUENCE [LARGE SCALE GENOMIC DNA]</scope>
    <source>
        <strain evidence="3 4">CCTCC AB 2011146</strain>
    </source>
</reference>
<gene>
    <name evidence="3" type="ORF">EWH12_20085</name>
</gene>
<feature type="transmembrane region" description="Helical" evidence="2">
    <location>
        <begin position="243"/>
        <end position="266"/>
    </location>
</feature>
<sequence length="495" mass="55301">MRRWLFLVHRWIGIASCLLFCIWFASGLVMHYVPYPSLSQLDGLAGSQPIDWQRVRALPSKIPSPGGSVELAMRDGGPVWRIADNDGIWTLLSASTGRTLPPVGRAYAQREAARFSGFAATDAEIIQRDQWTVGSGFDAHRPLWKVGLNDRAGTILYISSATGSVVQRTTRSARFWNWLGSVPHWIYPTLLRQDNGLWRQVVMWVSGPCIAAAVTGFWIGLLRTRAGGRRYAGGRMTPYHGWMLWHHLAGLAGGLFLIAWIFSGWLSVDPGRIFAHRQSEPAALRHYVGNPMPEPTALARLRALSPRAVLVQFRSDAGIRSAVVHASDGSRQIVAMETMTPAPLATRTIINESDALVRGGRRVEAQLITEPDSYWYAVDRRPILPVLQLRFNDARQTWLYFDPRTGELLARMDVRRRLYRWLFDMLHRWDLNIMLRHAPAREMLLWMGSLFGLAVSASGLVLGWRRLARPKGQQLVQKPSGSGGGGASISGAKVT</sequence>
<evidence type="ECO:0000313" key="3">
    <source>
        <dbReference type="EMBL" id="RYM06473.1"/>
    </source>
</evidence>
<feature type="transmembrane region" description="Helical" evidence="2">
    <location>
        <begin position="443"/>
        <end position="464"/>
    </location>
</feature>
<proteinExistence type="predicted"/>
<feature type="region of interest" description="Disordered" evidence="1">
    <location>
        <begin position="473"/>
        <end position="495"/>
    </location>
</feature>
<feature type="transmembrane region" description="Helical" evidence="2">
    <location>
        <begin position="201"/>
        <end position="222"/>
    </location>
</feature>
<dbReference type="EMBL" id="SEOO01000058">
    <property type="protein sequence ID" value="RYM06473.1"/>
    <property type="molecule type" value="Genomic_DNA"/>
</dbReference>
<dbReference type="PANTHER" id="PTHR34219:SF6">
    <property type="entry name" value="BLR3280 PROTEIN"/>
    <property type="match status" value="1"/>
</dbReference>
<organism evidence="3 4">
    <name type="scientific">Sphingobium cupriresistens</name>
    <dbReference type="NCBI Taxonomy" id="1132417"/>
    <lineage>
        <taxon>Bacteria</taxon>
        <taxon>Pseudomonadati</taxon>
        <taxon>Pseudomonadota</taxon>
        <taxon>Alphaproteobacteria</taxon>
        <taxon>Sphingomonadales</taxon>
        <taxon>Sphingomonadaceae</taxon>
        <taxon>Sphingobium</taxon>
    </lineage>
</organism>